<evidence type="ECO:0000256" key="4">
    <source>
        <dbReference type="ARBA" id="ARBA00022857"/>
    </source>
</evidence>
<proteinExistence type="predicted"/>
<dbReference type="Gene3D" id="3.40.50.720">
    <property type="entry name" value="NAD(P)-binding Rossmann-like Domain"/>
    <property type="match status" value="1"/>
</dbReference>
<evidence type="ECO:0000313" key="7">
    <source>
        <dbReference type="EMBL" id="MPM16342.1"/>
    </source>
</evidence>
<evidence type="ECO:0000256" key="2">
    <source>
        <dbReference type="ARBA" id="ARBA00022630"/>
    </source>
</evidence>
<dbReference type="EMBL" id="VSSQ01002593">
    <property type="protein sequence ID" value="MPM16342.1"/>
    <property type="molecule type" value="Genomic_DNA"/>
</dbReference>
<name>A0A644XJH1_9ZZZZ</name>
<keyword evidence="4" id="KW-0521">NADP</keyword>
<sequence>MVATGQVRTIPADLVLRSIGYRSTRLPGVPFDEERGVVPNREGRVLDGAGRVLSGEYVTGWIKRGPIGVIGTNKSDAAETVGHLLEDLPPLPRHPEDPLPGLRLQGVHPTTYDDWLAIDAAELARGEALGRARVKISAWSDLMRLCRDGGPDAVPPGGTPDSPPPQTLY</sequence>
<dbReference type="GO" id="GO:0004324">
    <property type="term" value="F:ferredoxin-NADP+ reductase activity"/>
    <property type="evidence" value="ECO:0007669"/>
    <property type="project" value="UniProtKB-EC"/>
</dbReference>
<protein>
    <submittedName>
        <fullName evidence="7">NADPH-ferredoxin reductase FprA</fullName>
        <ecNumber evidence="7">1.18.1.2</ecNumber>
    </submittedName>
</protein>
<organism evidence="7">
    <name type="scientific">bioreactor metagenome</name>
    <dbReference type="NCBI Taxonomy" id="1076179"/>
    <lineage>
        <taxon>unclassified sequences</taxon>
        <taxon>metagenomes</taxon>
        <taxon>ecological metagenomes</taxon>
    </lineage>
</organism>
<feature type="region of interest" description="Disordered" evidence="6">
    <location>
        <begin position="148"/>
        <end position="169"/>
    </location>
</feature>
<evidence type="ECO:0000256" key="1">
    <source>
        <dbReference type="ARBA" id="ARBA00001974"/>
    </source>
</evidence>
<comment type="cofactor">
    <cofactor evidence="1">
        <name>FAD</name>
        <dbReference type="ChEBI" id="CHEBI:57692"/>
    </cofactor>
</comment>
<dbReference type="SUPFAM" id="SSF51971">
    <property type="entry name" value="Nucleotide-binding domain"/>
    <property type="match status" value="1"/>
</dbReference>
<evidence type="ECO:0000256" key="6">
    <source>
        <dbReference type="SAM" id="MobiDB-lite"/>
    </source>
</evidence>
<comment type="caution">
    <text evidence="7">The sequence shown here is derived from an EMBL/GenBank/DDBJ whole genome shotgun (WGS) entry which is preliminary data.</text>
</comment>
<feature type="compositionally biased region" description="Pro residues" evidence="6">
    <location>
        <begin position="153"/>
        <end position="169"/>
    </location>
</feature>
<dbReference type="PANTHER" id="PTHR48467:SF1">
    <property type="entry name" value="GLUTAMATE SYNTHASE 1 [NADH], CHLOROPLASTIC-LIKE"/>
    <property type="match status" value="1"/>
</dbReference>
<evidence type="ECO:0000256" key="3">
    <source>
        <dbReference type="ARBA" id="ARBA00022827"/>
    </source>
</evidence>
<evidence type="ECO:0000256" key="5">
    <source>
        <dbReference type="ARBA" id="ARBA00023002"/>
    </source>
</evidence>
<accession>A0A644XJH1</accession>
<dbReference type="PANTHER" id="PTHR48467">
    <property type="entry name" value="GLUTAMATE SYNTHASE 1 [NADH], CHLOROPLASTIC-LIKE"/>
    <property type="match status" value="1"/>
</dbReference>
<dbReference type="InterPro" id="IPR055275">
    <property type="entry name" value="Ferredox_Rdtase"/>
</dbReference>
<dbReference type="AlphaFoldDB" id="A0A644XJH1"/>
<reference evidence="7" key="1">
    <citation type="submission" date="2019-08" db="EMBL/GenBank/DDBJ databases">
        <authorList>
            <person name="Kucharzyk K."/>
            <person name="Murdoch R.W."/>
            <person name="Higgins S."/>
            <person name="Loffler F."/>
        </authorList>
    </citation>
    <scope>NUCLEOTIDE SEQUENCE</scope>
</reference>
<dbReference type="EC" id="1.18.1.2" evidence="7"/>
<keyword evidence="5 7" id="KW-0560">Oxidoreductase</keyword>
<keyword evidence="2" id="KW-0285">Flavoprotein</keyword>
<keyword evidence="3" id="KW-0274">FAD</keyword>
<gene>
    <name evidence="7" type="primary">fprA_7</name>
    <name evidence="7" type="ORF">SDC9_62720</name>
</gene>